<reference evidence="2 3" key="1">
    <citation type="journal article" date="2016" name="Sci. Rep.">
        <title>Metabolic traits of an uncultured archaeal lineage -MSBL1- from brine pools of the Red Sea.</title>
        <authorList>
            <person name="Mwirichia R."/>
            <person name="Alam I."/>
            <person name="Rashid M."/>
            <person name="Vinu M."/>
            <person name="Ba-Alawi W."/>
            <person name="Anthony Kamau A."/>
            <person name="Kamanda Ngugi D."/>
            <person name="Goker M."/>
            <person name="Klenk H.P."/>
            <person name="Bajic V."/>
            <person name="Stingl U."/>
        </authorList>
    </citation>
    <scope>NUCLEOTIDE SEQUENCE [LARGE SCALE GENOMIC DNA]</scope>
    <source>
        <strain evidence="2">SCGC-AAA259E19</strain>
    </source>
</reference>
<accession>A0A133ULJ2</accession>
<gene>
    <name evidence="2" type="ORF">AKJ65_02620</name>
</gene>
<name>A0A133ULJ2_9EURY</name>
<dbReference type="Proteomes" id="UP000070284">
    <property type="component" value="Unassembled WGS sequence"/>
</dbReference>
<evidence type="ECO:0000256" key="1">
    <source>
        <dbReference type="SAM" id="Phobius"/>
    </source>
</evidence>
<feature type="transmembrane region" description="Helical" evidence="1">
    <location>
        <begin position="39"/>
        <end position="57"/>
    </location>
</feature>
<comment type="caution">
    <text evidence="2">The sequence shown here is derived from an EMBL/GenBank/DDBJ whole genome shotgun (WGS) entry which is preliminary data.</text>
</comment>
<feature type="transmembrane region" description="Helical" evidence="1">
    <location>
        <begin position="69"/>
        <end position="88"/>
    </location>
</feature>
<dbReference type="AlphaFoldDB" id="A0A133ULJ2"/>
<keyword evidence="1" id="KW-0812">Transmembrane</keyword>
<evidence type="ECO:0000313" key="2">
    <source>
        <dbReference type="EMBL" id="KXA95074.1"/>
    </source>
</evidence>
<feature type="transmembrane region" description="Helical" evidence="1">
    <location>
        <begin position="7"/>
        <end position="27"/>
    </location>
</feature>
<evidence type="ECO:0000313" key="3">
    <source>
        <dbReference type="Proteomes" id="UP000070284"/>
    </source>
</evidence>
<keyword evidence="1" id="KW-0472">Membrane</keyword>
<protein>
    <submittedName>
        <fullName evidence="2">Uncharacterized protein</fullName>
    </submittedName>
</protein>
<organism evidence="2 3">
    <name type="scientific">candidate division MSBL1 archaeon SCGC-AAA259E19</name>
    <dbReference type="NCBI Taxonomy" id="1698264"/>
    <lineage>
        <taxon>Archaea</taxon>
        <taxon>Methanobacteriati</taxon>
        <taxon>Methanobacteriota</taxon>
        <taxon>candidate division MSBL1</taxon>
    </lineage>
</organism>
<proteinExistence type="predicted"/>
<keyword evidence="1" id="KW-1133">Transmembrane helix</keyword>
<dbReference type="EMBL" id="LHXO01000026">
    <property type="protein sequence ID" value="KXA95074.1"/>
    <property type="molecule type" value="Genomic_DNA"/>
</dbReference>
<keyword evidence="3" id="KW-1185">Reference proteome</keyword>
<sequence length="90" mass="10079">MKGKLNFVALISIAGSIPLLVALFEIWRSVGSEFYEPSILSFAFLGILEFFIVISIQEKVEFFEYSEKITIWITLFVLIITAIVVGGTSI</sequence>